<protein>
    <submittedName>
        <fullName evidence="1">Uncharacterized protein</fullName>
    </submittedName>
</protein>
<accession>A0AAU9T935</accession>
<sequence>MIRLYLERAVATNRRTCGDYDDLSNLEIRKVAIESTQDPNEGFKAKNASFYISYMDPSKDRVGKHVDRMLRSEEALMRRRDASISLVSIGGLKLNKKRLERVRIV</sequence>
<reference evidence="1 2" key="1">
    <citation type="submission" date="2022-03" db="EMBL/GenBank/DDBJ databases">
        <authorList>
            <person name="Nunn A."/>
            <person name="Chopra R."/>
            <person name="Nunn A."/>
            <person name="Contreras Garrido A."/>
        </authorList>
    </citation>
    <scope>NUCLEOTIDE SEQUENCE [LARGE SCALE GENOMIC DNA]</scope>
</reference>
<dbReference type="Proteomes" id="UP000836841">
    <property type="component" value="Chromosome 7"/>
</dbReference>
<dbReference type="EMBL" id="OU466863">
    <property type="protein sequence ID" value="CAH2079866.1"/>
    <property type="molecule type" value="Genomic_DNA"/>
</dbReference>
<evidence type="ECO:0000313" key="1">
    <source>
        <dbReference type="EMBL" id="CAH2079866.1"/>
    </source>
</evidence>
<evidence type="ECO:0000313" key="2">
    <source>
        <dbReference type="Proteomes" id="UP000836841"/>
    </source>
</evidence>
<organism evidence="1 2">
    <name type="scientific">Thlaspi arvense</name>
    <name type="common">Field penny-cress</name>
    <dbReference type="NCBI Taxonomy" id="13288"/>
    <lineage>
        <taxon>Eukaryota</taxon>
        <taxon>Viridiplantae</taxon>
        <taxon>Streptophyta</taxon>
        <taxon>Embryophyta</taxon>
        <taxon>Tracheophyta</taxon>
        <taxon>Spermatophyta</taxon>
        <taxon>Magnoliopsida</taxon>
        <taxon>eudicotyledons</taxon>
        <taxon>Gunneridae</taxon>
        <taxon>Pentapetalae</taxon>
        <taxon>rosids</taxon>
        <taxon>malvids</taxon>
        <taxon>Brassicales</taxon>
        <taxon>Brassicaceae</taxon>
        <taxon>Thlaspideae</taxon>
        <taxon>Thlaspi</taxon>
    </lineage>
</organism>
<dbReference type="Pfam" id="PF04776">
    <property type="entry name" value="protein_MS5"/>
    <property type="match status" value="1"/>
</dbReference>
<name>A0AAU9T935_THLAR</name>
<dbReference type="AlphaFoldDB" id="A0AAU9T935"/>
<keyword evidence="2" id="KW-1185">Reference proteome</keyword>
<dbReference type="InterPro" id="IPR006462">
    <property type="entry name" value="MS5"/>
</dbReference>
<gene>
    <name evidence="1" type="ORF">TAV2_LOCUS24706</name>
</gene>
<proteinExistence type="predicted"/>